<dbReference type="SUPFAM" id="SSF54001">
    <property type="entry name" value="Cysteine proteinases"/>
    <property type="match status" value="1"/>
</dbReference>
<comment type="caution">
    <text evidence="3">The sequence shown here is derived from an EMBL/GenBank/DDBJ whole genome shotgun (WGS) entry which is preliminary data.</text>
</comment>
<organism evidence="3 4">
    <name type="scientific">Geomonas limicola</name>
    <dbReference type="NCBI Taxonomy" id="2740186"/>
    <lineage>
        <taxon>Bacteria</taxon>
        <taxon>Pseudomonadati</taxon>
        <taxon>Thermodesulfobacteriota</taxon>
        <taxon>Desulfuromonadia</taxon>
        <taxon>Geobacterales</taxon>
        <taxon>Geobacteraceae</taxon>
        <taxon>Geomonas</taxon>
    </lineage>
</organism>
<dbReference type="Pfam" id="PF08379">
    <property type="entry name" value="Bact_transglu_N"/>
    <property type="match status" value="1"/>
</dbReference>
<feature type="region of interest" description="Disordered" evidence="1">
    <location>
        <begin position="264"/>
        <end position="292"/>
    </location>
</feature>
<feature type="domain" description="Transglutaminase-like" evidence="2">
    <location>
        <begin position="177"/>
        <end position="243"/>
    </location>
</feature>
<gene>
    <name evidence="3" type="ORF">GMLC_38890</name>
</gene>
<reference evidence="4" key="1">
    <citation type="submission" date="2020-06" db="EMBL/GenBank/DDBJ databases">
        <title>Draft genomic sequecing of Geomonas sp. Red745.</title>
        <authorList>
            <person name="Itoh H."/>
            <person name="Xu Z.X."/>
            <person name="Ushijima N."/>
            <person name="Masuda Y."/>
            <person name="Shiratori Y."/>
            <person name="Senoo K."/>
        </authorList>
    </citation>
    <scope>NUCLEOTIDE SEQUENCE [LARGE SCALE GENOMIC DNA]</scope>
    <source>
        <strain evidence="4">Red745</strain>
    </source>
</reference>
<evidence type="ECO:0000259" key="2">
    <source>
        <dbReference type="SMART" id="SM00460"/>
    </source>
</evidence>
<dbReference type="EMBL" id="BLXZ01000009">
    <property type="protein sequence ID" value="GFO70310.1"/>
    <property type="molecule type" value="Genomic_DNA"/>
</dbReference>
<accession>A0A6V8ND13</accession>
<dbReference type="InterPro" id="IPR013589">
    <property type="entry name" value="Bac_transglu_N"/>
</dbReference>
<dbReference type="InterPro" id="IPR038765">
    <property type="entry name" value="Papain-like_cys_pep_sf"/>
</dbReference>
<proteinExistence type="predicted"/>
<sequence length="292" mass="32615">MRYLIEHETALEYPAAVREHHVELRLAPRENRHQTLLSCEIQTDPAAELASYRDYFGNLVHYFSVIPPHTRLVTRLRAVVETCKENPLDFLPAPAAEQRQWLKSELSREPRLNDFVLHRSDAVPAVGKLAELLPVPLPEFDEKETVQDNLLGLMAWLPRVLEYRTGATVVHGALTDALRQRGGVCQDFAHLFISVARSWGIPARYVVGYLDPGIHAAGEQLATHAWAEALVPGCGWLGFDSTNALLVNDRYIEVCVGRDSHDAAPQRGSFKGESSGNQPTVKVSVLDQTQEQ</sequence>
<evidence type="ECO:0000313" key="4">
    <source>
        <dbReference type="Proteomes" id="UP000587586"/>
    </source>
</evidence>
<evidence type="ECO:0000313" key="3">
    <source>
        <dbReference type="EMBL" id="GFO70310.1"/>
    </source>
</evidence>
<evidence type="ECO:0000256" key="1">
    <source>
        <dbReference type="SAM" id="MobiDB-lite"/>
    </source>
</evidence>
<dbReference type="Gene3D" id="3.10.620.30">
    <property type="match status" value="1"/>
</dbReference>
<dbReference type="PANTHER" id="PTHR33490">
    <property type="entry name" value="BLR5614 PROTEIN-RELATED"/>
    <property type="match status" value="1"/>
</dbReference>
<dbReference type="RefSeq" id="WP_183362923.1">
    <property type="nucleotide sequence ID" value="NZ_BLXZ01000009.1"/>
</dbReference>
<keyword evidence="4" id="KW-1185">Reference proteome</keyword>
<feature type="compositionally biased region" description="Polar residues" evidence="1">
    <location>
        <begin position="272"/>
        <end position="292"/>
    </location>
</feature>
<dbReference type="SMART" id="SM00460">
    <property type="entry name" value="TGc"/>
    <property type="match status" value="1"/>
</dbReference>
<dbReference type="Proteomes" id="UP000587586">
    <property type="component" value="Unassembled WGS sequence"/>
</dbReference>
<dbReference type="InterPro" id="IPR002931">
    <property type="entry name" value="Transglutaminase-like"/>
</dbReference>
<name>A0A6V8ND13_9BACT</name>
<protein>
    <submittedName>
        <fullName evidence="3">Transglutaminase</fullName>
    </submittedName>
</protein>
<dbReference type="PANTHER" id="PTHR33490:SF6">
    <property type="entry name" value="SLL1049 PROTEIN"/>
    <property type="match status" value="1"/>
</dbReference>
<dbReference type="Pfam" id="PF01841">
    <property type="entry name" value="Transglut_core"/>
    <property type="match status" value="1"/>
</dbReference>
<dbReference type="AlphaFoldDB" id="A0A6V8ND13"/>